<dbReference type="InterPro" id="IPR012902">
    <property type="entry name" value="N_methyl_site"/>
</dbReference>
<sequence>MKKLKWLNVSCVFNKIKHSLCAFKVKPLYSYVKKALNHKFTFSLSCRNAPDSNKTLTDTKLIWNLDPKKLHKIIRYSTGFSMMELLFVLVIIGILASLALPRISFSRNNALSVAIQSDIQTIISSTQEYAITNEFMPQNANPQWLVNYLHLSPQRWVVSGDSLKIAKNGVPDSQNDCLSIRFNQTSALEILFNRSQNSNLCQNLLKNYASDIIIPLHITP</sequence>
<accession>A0A1Q2LGJ9</accession>
<dbReference type="GO" id="GO:0015628">
    <property type="term" value="P:protein secretion by the type II secretion system"/>
    <property type="evidence" value="ECO:0007669"/>
    <property type="project" value="InterPro"/>
</dbReference>
<evidence type="ECO:0000256" key="2">
    <source>
        <dbReference type="SAM" id="Phobius"/>
    </source>
</evidence>
<keyword evidence="1" id="KW-0488">Methylation</keyword>
<evidence type="ECO:0000256" key="1">
    <source>
        <dbReference type="ARBA" id="ARBA00022481"/>
    </source>
</evidence>
<gene>
    <name evidence="3" type="ORF">XJ32_04980</name>
</gene>
<keyword evidence="2" id="KW-1133">Transmembrane helix</keyword>
<evidence type="ECO:0000313" key="4">
    <source>
        <dbReference type="Proteomes" id="UP000188298"/>
    </source>
</evidence>
<dbReference type="AlphaFoldDB" id="A0A1Q2LGJ9"/>
<dbReference type="Gene3D" id="3.30.700.10">
    <property type="entry name" value="Glycoprotein, Type 4 Pilin"/>
    <property type="match status" value="1"/>
</dbReference>
<keyword evidence="2" id="KW-0472">Membrane</keyword>
<dbReference type="EMBL" id="CP019645">
    <property type="protein sequence ID" value="AQQ59554.1"/>
    <property type="molecule type" value="Genomic_DNA"/>
</dbReference>
<dbReference type="InterPro" id="IPR000983">
    <property type="entry name" value="Bac_GSPG_pilin"/>
</dbReference>
<dbReference type="InterPro" id="IPR045584">
    <property type="entry name" value="Pilin-like"/>
</dbReference>
<proteinExistence type="predicted"/>
<dbReference type="Proteomes" id="UP000188298">
    <property type="component" value="Chromosome"/>
</dbReference>
<name>A0A1Q2LGJ9_9HELI</name>
<dbReference type="RefSeq" id="WP_077388552.1">
    <property type="nucleotide sequence ID" value="NZ_CP019645.1"/>
</dbReference>
<dbReference type="NCBIfam" id="TIGR02532">
    <property type="entry name" value="IV_pilin_GFxxxE"/>
    <property type="match status" value="1"/>
</dbReference>
<feature type="transmembrane region" description="Helical" evidence="2">
    <location>
        <begin position="78"/>
        <end position="100"/>
    </location>
</feature>
<dbReference type="GO" id="GO:0015627">
    <property type="term" value="C:type II protein secretion system complex"/>
    <property type="evidence" value="ECO:0007669"/>
    <property type="project" value="InterPro"/>
</dbReference>
<evidence type="ECO:0000313" key="3">
    <source>
        <dbReference type="EMBL" id="AQQ59554.1"/>
    </source>
</evidence>
<dbReference type="SUPFAM" id="SSF54523">
    <property type="entry name" value="Pili subunits"/>
    <property type="match status" value="1"/>
</dbReference>
<keyword evidence="2" id="KW-0812">Transmembrane</keyword>
<dbReference type="KEGG" id="hbl:XJ32_04980"/>
<protein>
    <submittedName>
        <fullName evidence="3">N-terminal cleavage protein</fullName>
    </submittedName>
</protein>
<dbReference type="PRINTS" id="PR00813">
    <property type="entry name" value="BCTERIALGSPG"/>
</dbReference>
<organism evidence="3 4">
    <name type="scientific">Helicobacter bilis</name>
    <dbReference type="NCBI Taxonomy" id="37372"/>
    <lineage>
        <taxon>Bacteria</taxon>
        <taxon>Pseudomonadati</taxon>
        <taxon>Campylobacterota</taxon>
        <taxon>Epsilonproteobacteria</taxon>
        <taxon>Campylobacterales</taxon>
        <taxon>Helicobacteraceae</taxon>
        <taxon>Helicobacter</taxon>
    </lineage>
</organism>
<reference evidence="3 4" key="1">
    <citation type="submission" date="2017-02" db="EMBL/GenBank/DDBJ databases">
        <title>Whole genome sequencing of Helicobacter bilis strain AAQJH.</title>
        <authorList>
            <person name="Conlan S."/>
            <person name="Thomas P.J."/>
            <person name="Mullikin J."/>
            <person name="Palmore T.N."/>
            <person name="Frank K.M."/>
            <person name="Segre J.A."/>
        </authorList>
    </citation>
    <scope>NUCLEOTIDE SEQUENCE [LARGE SCALE GENOMIC DNA]</scope>
    <source>
        <strain evidence="3 4">AAQJH</strain>
    </source>
</reference>